<comment type="caution">
    <text evidence="1">The sequence shown here is derived from an EMBL/GenBank/DDBJ whole genome shotgun (WGS) entry which is preliminary data.</text>
</comment>
<name>A0AAD7ECA0_9AGAR</name>
<proteinExistence type="predicted"/>
<evidence type="ECO:0000313" key="2">
    <source>
        <dbReference type="Proteomes" id="UP001218218"/>
    </source>
</evidence>
<dbReference type="InterPro" id="IPR032675">
    <property type="entry name" value="LRR_dom_sf"/>
</dbReference>
<protein>
    <submittedName>
        <fullName evidence="1">Uncharacterized protein</fullName>
    </submittedName>
</protein>
<gene>
    <name evidence="1" type="ORF">DFH08DRAFT_449361</name>
</gene>
<dbReference type="Gene3D" id="3.80.10.10">
    <property type="entry name" value="Ribonuclease Inhibitor"/>
    <property type="match status" value="1"/>
</dbReference>
<dbReference type="SUPFAM" id="SSF52047">
    <property type="entry name" value="RNI-like"/>
    <property type="match status" value="1"/>
</dbReference>
<dbReference type="EMBL" id="JARIHO010000074">
    <property type="protein sequence ID" value="KAJ7311685.1"/>
    <property type="molecule type" value="Genomic_DNA"/>
</dbReference>
<keyword evidence="2" id="KW-1185">Reference proteome</keyword>
<reference evidence="1" key="1">
    <citation type="submission" date="2023-03" db="EMBL/GenBank/DDBJ databases">
        <title>Massive genome expansion in bonnet fungi (Mycena s.s.) driven by repeated elements and novel gene families across ecological guilds.</title>
        <authorList>
            <consortium name="Lawrence Berkeley National Laboratory"/>
            <person name="Harder C.B."/>
            <person name="Miyauchi S."/>
            <person name="Viragh M."/>
            <person name="Kuo A."/>
            <person name="Thoen E."/>
            <person name="Andreopoulos B."/>
            <person name="Lu D."/>
            <person name="Skrede I."/>
            <person name="Drula E."/>
            <person name="Henrissat B."/>
            <person name="Morin E."/>
            <person name="Kohler A."/>
            <person name="Barry K."/>
            <person name="LaButti K."/>
            <person name="Morin E."/>
            <person name="Salamov A."/>
            <person name="Lipzen A."/>
            <person name="Mereny Z."/>
            <person name="Hegedus B."/>
            <person name="Baldrian P."/>
            <person name="Stursova M."/>
            <person name="Weitz H."/>
            <person name="Taylor A."/>
            <person name="Grigoriev I.V."/>
            <person name="Nagy L.G."/>
            <person name="Martin F."/>
            <person name="Kauserud H."/>
        </authorList>
    </citation>
    <scope>NUCLEOTIDE SEQUENCE</scope>
    <source>
        <strain evidence="1">CBHHK002</strain>
    </source>
</reference>
<evidence type="ECO:0000313" key="1">
    <source>
        <dbReference type="EMBL" id="KAJ7311685.1"/>
    </source>
</evidence>
<organism evidence="1 2">
    <name type="scientific">Mycena albidolilacea</name>
    <dbReference type="NCBI Taxonomy" id="1033008"/>
    <lineage>
        <taxon>Eukaryota</taxon>
        <taxon>Fungi</taxon>
        <taxon>Dikarya</taxon>
        <taxon>Basidiomycota</taxon>
        <taxon>Agaricomycotina</taxon>
        <taxon>Agaricomycetes</taxon>
        <taxon>Agaricomycetidae</taxon>
        <taxon>Agaricales</taxon>
        <taxon>Marasmiineae</taxon>
        <taxon>Mycenaceae</taxon>
        <taxon>Mycena</taxon>
    </lineage>
</organism>
<dbReference type="AlphaFoldDB" id="A0AAD7ECA0"/>
<sequence>MEASSLVVQELWDAIIDYLHDSPKDLLSSALVCRAFVHRAQIHLFHSIVIASDRDPGAVPAIQLSSILAHSPHLIRYICDLTIGQCDTETLAPIVEVAWSHISAIALVHLDDSLAPALDLIGILVSLPSLRKITFQSNAWEAAHLHAVLANCNPSVHSLAFHSCSPEMTDTLPDVNSRLILSTRPTVTHLDLFFADTDPDFLLTAACPVDLSQLTHVKFGWCSGTGLSSFLVVFAQTIQSIDVDASGQSPPFSDNISKLNERTCRRS</sequence>
<dbReference type="Proteomes" id="UP001218218">
    <property type="component" value="Unassembled WGS sequence"/>
</dbReference>
<accession>A0AAD7ECA0</accession>